<feature type="binding site" evidence="18">
    <location>
        <begin position="382"/>
        <end position="383"/>
    </location>
    <ligand>
        <name>acetyl-CoA</name>
        <dbReference type="ChEBI" id="CHEBI:57288"/>
    </ligand>
</feature>
<evidence type="ECO:0000256" key="1">
    <source>
        <dbReference type="ARBA" id="ARBA00004496"/>
    </source>
</evidence>
<feature type="binding site" evidence="18">
    <location>
        <begin position="6"/>
        <end position="9"/>
    </location>
    <ligand>
        <name>UDP-N-acetyl-alpha-D-glucosamine</name>
        <dbReference type="ChEBI" id="CHEBI:57705"/>
    </ligand>
</feature>
<dbReference type="SUPFAM" id="SSF51161">
    <property type="entry name" value="Trimeric LpxA-like enzymes"/>
    <property type="match status" value="1"/>
</dbReference>
<evidence type="ECO:0000256" key="16">
    <source>
        <dbReference type="ARBA" id="ARBA00048493"/>
    </source>
</evidence>
<dbReference type="CDD" id="cd02540">
    <property type="entry name" value="GT2_GlmU_N_bac"/>
    <property type="match status" value="1"/>
</dbReference>
<dbReference type="InterPro" id="IPR025877">
    <property type="entry name" value="MobA-like_NTP_Trfase"/>
</dbReference>
<dbReference type="GO" id="GO:0019134">
    <property type="term" value="F:glucosamine-1-phosphate N-acetyltransferase activity"/>
    <property type="evidence" value="ECO:0007669"/>
    <property type="project" value="UniProtKB-UniRule"/>
</dbReference>
<dbReference type="PANTHER" id="PTHR43584">
    <property type="entry name" value="NUCLEOTIDYL TRANSFERASE"/>
    <property type="match status" value="1"/>
</dbReference>
<dbReference type="GO" id="GO:0003977">
    <property type="term" value="F:UDP-N-acetylglucosamine diphosphorylase activity"/>
    <property type="evidence" value="ECO:0007669"/>
    <property type="project" value="UniProtKB-UniRule"/>
</dbReference>
<dbReference type="EC" id="2.3.1.157" evidence="18"/>
<keyword evidence="14 18" id="KW-0961">Cell wall biogenesis/degradation</keyword>
<comment type="similarity">
    <text evidence="3 18">In the N-terminal section; belongs to the N-acetylglucosamine-1-phosphate uridyltransferase family.</text>
</comment>
<dbReference type="InterPro" id="IPR005882">
    <property type="entry name" value="Bifunctional_GlmU"/>
</dbReference>
<comment type="pathway">
    <text evidence="18">Nucleotide-sugar biosynthesis; UDP-N-acetyl-alpha-D-glucosamine biosynthesis; N-acetyl-alpha-D-glucosamine 1-phosphate from alpha-D-glucosamine 6-phosphate (route II): step 2/2.</text>
</comment>
<dbReference type="HAMAP" id="MF_01631">
    <property type="entry name" value="GlmU"/>
    <property type="match status" value="1"/>
</dbReference>
<keyword evidence="6 18" id="KW-0548">Nucleotidyltransferase</keyword>
<evidence type="ECO:0000256" key="10">
    <source>
        <dbReference type="ARBA" id="ARBA00022960"/>
    </source>
</evidence>
<dbReference type="EC" id="2.7.7.23" evidence="18"/>
<feature type="region of interest" description="Linker" evidence="18">
    <location>
        <begin position="226"/>
        <end position="246"/>
    </location>
</feature>
<feature type="binding site" evidence="18">
    <location>
        <position position="223"/>
    </location>
    <ligand>
        <name>UDP-N-acetyl-alpha-D-glucosamine</name>
        <dbReference type="ChEBI" id="CHEBI:57705"/>
    </ligand>
</feature>
<feature type="active site" description="Proton acceptor" evidence="18">
    <location>
        <position position="359"/>
    </location>
</feature>
<feature type="binding site" evidence="18">
    <location>
        <position position="135"/>
    </location>
    <ligand>
        <name>UDP-N-acetyl-alpha-D-glucosamine</name>
        <dbReference type="ChEBI" id="CHEBI:57705"/>
    </ligand>
</feature>
<dbReference type="OrthoDB" id="9775031at2"/>
<evidence type="ECO:0000256" key="3">
    <source>
        <dbReference type="ARBA" id="ARBA00007947"/>
    </source>
</evidence>
<evidence type="ECO:0000256" key="14">
    <source>
        <dbReference type="ARBA" id="ARBA00023316"/>
    </source>
</evidence>
<dbReference type="RefSeq" id="WP_059760087.1">
    <property type="nucleotide sequence ID" value="NZ_CP013414.1"/>
</dbReference>
<evidence type="ECO:0000256" key="4">
    <source>
        <dbReference type="ARBA" id="ARBA00022490"/>
    </source>
</evidence>
<keyword evidence="5 18" id="KW-0808">Transferase</keyword>
<dbReference type="Gene3D" id="3.90.550.10">
    <property type="entry name" value="Spore Coat Polysaccharide Biosynthesis Protein SpsA, Chain A"/>
    <property type="match status" value="1"/>
</dbReference>
<feature type="binding site" evidence="18">
    <location>
        <position position="362"/>
    </location>
    <ligand>
        <name>UDP-N-acetyl-alpha-D-glucosamine</name>
        <dbReference type="ChEBI" id="CHEBI:57705"/>
    </ligand>
</feature>
<dbReference type="UniPathway" id="UPA00973"/>
<feature type="binding site" evidence="18">
    <location>
        <position position="150"/>
    </location>
    <ligand>
        <name>UDP-N-acetyl-alpha-D-glucosamine</name>
        <dbReference type="ChEBI" id="CHEBI:57705"/>
    </ligand>
</feature>
<dbReference type="InterPro" id="IPR050065">
    <property type="entry name" value="GlmU-like"/>
</dbReference>
<comment type="cofactor">
    <cofactor evidence="18">
        <name>Mg(2+)</name>
        <dbReference type="ChEBI" id="CHEBI:18420"/>
    </cofactor>
    <text evidence="18">Binds 1 Mg(2+) ion per subunit.</text>
</comment>
<dbReference type="GO" id="GO:0071555">
    <property type="term" value="P:cell wall organization"/>
    <property type="evidence" value="ECO:0007669"/>
    <property type="project" value="UniProtKB-KW"/>
</dbReference>
<dbReference type="SUPFAM" id="SSF53448">
    <property type="entry name" value="Nucleotide-diphospho-sugar transferases"/>
    <property type="match status" value="1"/>
</dbReference>
<feature type="binding site" evidence="18">
    <location>
        <position position="347"/>
    </location>
    <ligand>
        <name>UDP-N-acetyl-alpha-D-glucosamine</name>
        <dbReference type="ChEBI" id="CHEBI:57705"/>
    </ligand>
</feature>
<dbReference type="GO" id="GO:0000902">
    <property type="term" value="P:cell morphogenesis"/>
    <property type="evidence" value="ECO:0007669"/>
    <property type="project" value="UniProtKB-UniRule"/>
</dbReference>
<dbReference type="InterPro" id="IPR038009">
    <property type="entry name" value="GlmU_C_LbH"/>
</dbReference>
<dbReference type="NCBIfam" id="TIGR01173">
    <property type="entry name" value="glmU"/>
    <property type="match status" value="1"/>
</dbReference>
<keyword evidence="11 18" id="KW-0573">Peptidoglycan synthesis</keyword>
<dbReference type="GO" id="GO:0005737">
    <property type="term" value="C:cytoplasm"/>
    <property type="evidence" value="ECO:0007669"/>
    <property type="project" value="UniProtKB-SubCell"/>
</dbReference>
<keyword evidence="13 18" id="KW-0012">Acyltransferase</keyword>
<feature type="domain" description="MobA-like NTP transferase" evidence="19">
    <location>
        <begin position="4"/>
        <end position="130"/>
    </location>
</feature>
<dbReference type="GO" id="GO:0016020">
    <property type="term" value="C:membrane"/>
    <property type="evidence" value="ECO:0007669"/>
    <property type="project" value="GOC"/>
</dbReference>
<dbReference type="GO" id="GO:0009252">
    <property type="term" value="P:peptidoglycan biosynthetic process"/>
    <property type="evidence" value="ECO:0007669"/>
    <property type="project" value="UniProtKB-UniRule"/>
</dbReference>
<comment type="function">
    <text evidence="17 18">Catalyzes the last two sequential reactions in the de novo biosynthetic pathway for UDP-N-acetylglucosamine (UDP-GlcNAc). The C-terminal domain catalyzes the transfer of acetyl group from acetyl coenzyme A to glucosamine-1-phosphate (GlcN-1-P) to produce N-acetylglucosamine-1-phosphate (GlcNAc-1-P), which is converted into UDP-GlcNAc by the transfer of uridine 5-monophosphate (from uridine 5-triphosphate), a reaction catalyzed by the N-terminal domain.</text>
</comment>
<dbReference type="EMBL" id="LOXM01000278">
    <property type="protein sequence ID" value="KVG53192.1"/>
    <property type="molecule type" value="Genomic_DNA"/>
</dbReference>
<dbReference type="InterPro" id="IPR001451">
    <property type="entry name" value="Hexapep"/>
</dbReference>
<keyword evidence="10 18" id="KW-0133">Cell shape</keyword>
<organism evidence="21 22">
    <name type="scientific">Burkholderia ubonensis</name>
    <dbReference type="NCBI Taxonomy" id="101571"/>
    <lineage>
        <taxon>Bacteria</taxon>
        <taxon>Pseudomonadati</taxon>
        <taxon>Pseudomonadota</taxon>
        <taxon>Betaproteobacteria</taxon>
        <taxon>Burkholderiales</taxon>
        <taxon>Burkholderiaceae</taxon>
        <taxon>Burkholderia</taxon>
        <taxon>Burkholderia cepacia complex</taxon>
    </lineage>
</organism>
<evidence type="ECO:0000313" key="22">
    <source>
        <dbReference type="Proteomes" id="UP000064029"/>
    </source>
</evidence>
<comment type="caution">
    <text evidence="18">Lacks conserved residue(s) required for the propagation of feature annotation.</text>
</comment>
<keyword evidence="7 18" id="KW-0479">Metal-binding</keyword>
<feature type="binding site" evidence="18">
    <location>
        <position position="329"/>
    </location>
    <ligand>
        <name>UDP-N-acetyl-alpha-D-glucosamine</name>
        <dbReference type="ChEBI" id="CHEBI:57705"/>
    </ligand>
</feature>
<feature type="binding site" evidence="18">
    <location>
        <begin position="98"/>
        <end position="100"/>
    </location>
    <ligand>
        <name>UDP-N-acetyl-alpha-D-glucosamine</name>
        <dbReference type="ChEBI" id="CHEBI:57705"/>
    </ligand>
</feature>
<evidence type="ECO:0000256" key="17">
    <source>
        <dbReference type="ARBA" id="ARBA00049628"/>
    </source>
</evidence>
<evidence type="ECO:0000259" key="20">
    <source>
        <dbReference type="Pfam" id="PF25087"/>
    </source>
</evidence>
<protein>
    <recommendedName>
        <fullName evidence="18">Bifunctional protein GlmU</fullName>
    </recommendedName>
    <domain>
        <recommendedName>
            <fullName evidence="18">UDP-N-acetylglucosamine pyrophosphorylase</fullName>
            <ecNumber evidence="18">2.7.7.23</ecNumber>
        </recommendedName>
        <alternativeName>
            <fullName evidence="18">N-acetylglucosamine-1-phosphate uridyltransferase</fullName>
        </alternativeName>
    </domain>
    <domain>
        <recommendedName>
            <fullName evidence="18">Glucosamine-1-phosphate N-acetyltransferase</fullName>
            <ecNumber evidence="18">2.3.1.157</ecNumber>
        </recommendedName>
    </domain>
</protein>
<dbReference type="GO" id="GO:0000287">
    <property type="term" value="F:magnesium ion binding"/>
    <property type="evidence" value="ECO:0007669"/>
    <property type="project" value="UniProtKB-UniRule"/>
</dbReference>
<dbReference type="InterPro" id="IPR018357">
    <property type="entry name" value="Hexapep_transf_CS"/>
</dbReference>
<feature type="binding site" evidence="18">
    <location>
        <position position="401"/>
    </location>
    <ligand>
        <name>acetyl-CoA</name>
        <dbReference type="ChEBI" id="CHEBI:57288"/>
    </ligand>
</feature>
<feature type="region of interest" description="Pyrophosphorylase" evidence="18">
    <location>
        <begin position="1"/>
        <end position="225"/>
    </location>
</feature>
<feature type="binding site" evidence="18">
    <location>
        <position position="376"/>
    </location>
    <ligand>
        <name>acetyl-CoA</name>
        <dbReference type="ChEBI" id="CHEBI:57288"/>
    </ligand>
</feature>
<comment type="subcellular location">
    <subcellularLocation>
        <location evidence="1 18">Cytoplasm</location>
    </subcellularLocation>
</comment>
<feature type="region of interest" description="N-acetyltransferase" evidence="18">
    <location>
        <begin position="247"/>
        <end position="453"/>
    </location>
</feature>
<evidence type="ECO:0000256" key="18">
    <source>
        <dbReference type="HAMAP-Rule" id="MF_01631"/>
    </source>
</evidence>
<dbReference type="GO" id="GO:0009245">
    <property type="term" value="P:lipid A biosynthetic process"/>
    <property type="evidence" value="ECO:0007669"/>
    <property type="project" value="UniProtKB-UniRule"/>
</dbReference>
<feature type="binding site" evidence="18">
    <location>
        <position position="20"/>
    </location>
    <ligand>
        <name>UDP-N-acetyl-alpha-D-glucosamine</name>
        <dbReference type="ChEBI" id="CHEBI:57705"/>
    </ligand>
</feature>
<comment type="similarity">
    <text evidence="2 18">In the C-terminal section; belongs to the transferase hexapeptide repeat family.</text>
</comment>
<dbReference type="PANTHER" id="PTHR43584:SF3">
    <property type="entry name" value="BIFUNCTIONAL PROTEIN GLMU"/>
    <property type="match status" value="1"/>
</dbReference>
<evidence type="ECO:0000256" key="15">
    <source>
        <dbReference type="ARBA" id="ARBA00048247"/>
    </source>
</evidence>
<comment type="pathway">
    <text evidence="18">Nucleotide-sugar biosynthesis; UDP-N-acetyl-alpha-D-glucosamine biosynthesis; UDP-N-acetyl-alpha-D-glucosamine from N-acetyl-alpha-D-glucosamine 1-phosphate: step 1/1.</text>
</comment>
<proteinExistence type="inferred from homology"/>
<keyword evidence="4 18" id="KW-0963">Cytoplasm</keyword>
<evidence type="ECO:0000259" key="19">
    <source>
        <dbReference type="Pfam" id="PF12804"/>
    </source>
</evidence>
<keyword evidence="9 18" id="KW-0460">Magnesium</keyword>
<evidence type="ECO:0000256" key="11">
    <source>
        <dbReference type="ARBA" id="ARBA00022984"/>
    </source>
</evidence>
<feature type="binding site" evidence="18">
    <location>
        <position position="100"/>
    </location>
    <ligand>
        <name>Mg(2+)</name>
        <dbReference type="ChEBI" id="CHEBI:18420"/>
    </ligand>
</feature>
<dbReference type="Pfam" id="PF00132">
    <property type="entry name" value="Hexapep"/>
    <property type="match status" value="1"/>
</dbReference>
<dbReference type="UniPathway" id="UPA00113">
    <property type="reaction ID" value="UER00532"/>
</dbReference>
<feature type="binding site" evidence="18">
    <location>
        <position position="223"/>
    </location>
    <ligand>
        <name>Mg(2+)</name>
        <dbReference type="ChEBI" id="CHEBI:18420"/>
    </ligand>
</feature>
<comment type="pathway">
    <text evidence="18">Bacterial outer membrane biogenesis; LPS lipid A biosynthesis.</text>
</comment>
<dbReference type="InterPro" id="IPR029044">
    <property type="entry name" value="Nucleotide-diphossugar_trans"/>
</dbReference>
<dbReference type="CDD" id="cd03353">
    <property type="entry name" value="LbH_GlmU_C"/>
    <property type="match status" value="1"/>
</dbReference>
<dbReference type="Proteomes" id="UP000064029">
    <property type="component" value="Unassembled WGS sequence"/>
</dbReference>
<evidence type="ECO:0000256" key="5">
    <source>
        <dbReference type="ARBA" id="ARBA00022679"/>
    </source>
</evidence>
<dbReference type="InterPro" id="IPR056729">
    <property type="entry name" value="GMPPB_C"/>
</dbReference>
<feature type="binding site" evidence="18">
    <location>
        <position position="71"/>
    </location>
    <ligand>
        <name>UDP-N-acetyl-alpha-D-glucosamine</name>
        <dbReference type="ChEBI" id="CHEBI:57705"/>
    </ligand>
</feature>
<evidence type="ECO:0000256" key="8">
    <source>
        <dbReference type="ARBA" id="ARBA00022737"/>
    </source>
</evidence>
<name>A0A103QPG9_9BURK</name>
<gene>
    <name evidence="18 21" type="primary">glmU</name>
    <name evidence="21" type="ORF">WJ33_07620</name>
</gene>
<evidence type="ECO:0000256" key="9">
    <source>
        <dbReference type="ARBA" id="ARBA00022842"/>
    </source>
</evidence>
<dbReference type="AlphaFoldDB" id="A0A103QPG9"/>
<dbReference type="Pfam" id="PF25087">
    <property type="entry name" value="GMPPB_C"/>
    <property type="match status" value="1"/>
</dbReference>
<dbReference type="Pfam" id="PF12804">
    <property type="entry name" value="NTP_transf_3"/>
    <property type="match status" value="1"/>
</dbReference>
<dbReference type="PROSITE" id="PS00101">
    <property type="entry name" value="HEXAPEP_TRANSFERASES"/>
    <property type="match status" value="2"/>
</dbReference>
<feature type="domain" description="Mannose-1-phosphate guanyltransferase C-terminal" evidence="20">
    <location>
        <begin position="265"/>
        <end position="351"/>
    </location>
</feature>
<dbReference type="InterPro" id="IPR011004">
    <property type="entry name" value="Trimer_LpxA-like_sf"/>
</dbReference>
<feature type="binding site" evidence="18">
    <location>
        <begin position="76"/>
        <end position="77"/>
    </location>
    <ligand>
        <name>UDP-N-acetyl-alpha-D-glucosamine</name>
        <dbReference type="ChEBI" id="CHEBI:57705"/>
    </ligand>
</feature>
<evidence type="ECO:0000256" key="6">
    <source>
        <dbReference type="ARBA" id="ARBA00022695"/>
    </source>
</evidence>
<evidence type="ECO:0000313" key="21">
    <source>
        <dbReference type="EMBL" id="KVG53192.1"/>
    </source>
</evidence>
<feature type="binding site" evidence="18">
    <location>
        <position position="419"/>
    </location>
    <ligand>
        <name>acetyl-CoA</name>
        <dbReference type="ChEBI" id="CHEBI:57288"/>
    </ligand>
</feature>
<evidence type="ECO:0000256" key="2">
    <source>
        <dbReference type="ARBA" id="ARBA00007707"/>
    </source>
</evidence>
<dbReference type="Gene3D" id="2.160.10.10">
    <property type="entry name" value="Hexapeptide repeat proteins"/>
    <property type="match status" value="1"/>
</dbReference>
<dbReference type="GO" id="GO:0008360">
    <property type="term" value="P:regulation of cell shape"/>
    <property type="evidence" value="ECO:0007669"/>
    <property type="project" value="UniProtKB-KW"/>
</dbReference>
<evidence type="ECO:0000256" key="12">
    <source>
        <dbReference type="ARBA" id="ARBA00023268"/>
    </source>
</evidence>
<sequence length="453" mass="47858">MNIVILAAGTGKRMRSALPKVLHPLAGRPLLSHVIATARALQPSRLVVVVGHGAEQVQAAVAAPDVQFAVQAEQLGTGHAVRQALPLLDPAQPTLVLYGDVPLTRVSTLERLVVAARDGRYGILTVTLDDPTGYGRIVRDPAGFVTRIVEQKDASPEEQKIAEINTGIVVTPTAQLAMWLGALNNDNAQGEYYLTDVVELAIDAGFEVVTAQPDAEWETLGVNSKAQLAELERVHQRNLADALLVDGVTLADPARLDVRGTLRCGRDVSIDVNCVFEGNVTLADNVTIGANCVIRNASIGAGARIDAFTHIDGAELGAHTVIGPYARLRPGAQLADEAHVGNFVEVKNAVIGHGSKANHLTYIGDADIGARVNIGAGTITCNYDGANKFRTVIEDDVFVGSDTQLVAPVRVGRGVTIAAGTTIWKDVAEGMLALNEKTQTAKSGYVRPVKKKG</sequence>
<accession>A0A103QPG9</accession>
<feature type="binding site" evidence="18">
    <location>
        <position position="373"/>
    </location>
    <ligand>
        <name>UDP-N-acetyl-alpha-D-glucosamine</name>
        <dbReference type="ChEBI" id="CHEBI:57705"/>
    </ligand>
</feature>
<reference evidence="21 22" key="1">
    <citation type="submission" date="2015-11" db="EMBL/GenBank/DDBJ databases">
        <title>Expanding the genomic diversity of Burkholderia species for the development of highly accurate diagnostics.</title>
        <authorList>
            <person name="Sahl J."/>
            <person name="Keim P."/>
            <person name="Wagner D."/>
        </authorList>
    </citation>
    <scope>NUCLEOTIDE SEQUENCE [LARGE SCALE GENOMIC DNA]</scope>
    <source>
        <strain evidence="21 22">MSMB2036</strain>
    </source>
</reference>
<keyword evidence="12 18" id="KW-0511">Multifunctional enzyme</keyword>
<evidence type="ECO:0000256" key="7">
    <source>
        <dbReference type="ARBA" id="ARBA00022723"/>
    </source>
</evidence>
<comment type="caution">
    <text evidence="21">The sequence shown here is derived from an EMBL/GenBank/DDBJ whole genome shotgun (WGS) entry which is preliminary data.</text>
</comment>
<dbReference type="GO" id="GO:0006048">
    <property type="term" value="P:UDP-N-acetylglucosamine biosynthetic process"/>
    <property type="evidence" value="ECO:0007669"/>
    <property type="project" value="UniProtKB-UniPathway"/>
</dbReference>
<comment type="catalytic activity">
    <reaction evidence="16 18">
        <text>N-acetyl-alpha-D-glucosamine 1-phosphate + UTP + H(+) = UDP-N-acetyl-alpha-D-glucosamine + diphosphate</text>
        <dbReference type="Rhea" id="RHEA:13509"/>
        <dbReference type="ChEBI" id="CHEBI:15378"/>
        <dbReference type="ChEBI" id="CHEBI:33019"/>
        <dbReference type="ChEBI" id="CHEBI:46398"/>
        <dbReference type="ChEBI" id="CHEBI:57705"/>
        <dbReference type="ChEBI" id="CHEBI:57776"/>
        <dbReference type="EC" id="2.7.7.23"/>
    </reaction>
</comment>
<comment type="catalytic activity">
    <reaction evidence="15 18">
        <text>alpha-D-glucosamine 1-phosphate + acetyl-CoA = N-acetyl-alpha-D-glucosamine 1-phosphate + CoA + H(+)</text>
        <dbReference type="Rhea" id="RHEA:13725"/>
        <dbReference type="ChEBI" id="CHEBI:15378"/>
        <dbReference type="ChEBI" id="CHEBI:57287"/>
        <dbReference type="ChEBI" id="CHEBI:57288"/>
        <dbReference type="ChEBI" id="CHEBI:57776"/>
        <dbReference type="ChEBI" id="CHEBI:58516"/>
        <dbReference type="EC" id="2.3.1.157"/>
    </reaction>
</comment>
<keyword evidence="8 18" id="KW-0677">Repeat</keyword>
<evidence type="ECO:0000256" key="13">
    <source>
        <dbReference type="ARBA" id="ARBA00023315"/>
    </source>
</evidence>
<comment type="subunit">
    <text evidence="18">Homotrimer.</text>
</comment>
<feature type="binding site" evidence="18">
    <location>
        <position position="165"/>
    </location>
    <ligand>
        <name>UDP-N-acetyl-alpha-D-glucosamine</name>
        <dbReference type="ChEBI" id="CHEBI:57705"/>
    </ligand>
</feature>